<gene>
    <name evidence="3" type="ORF">SAMN05192549_101320</name>
</gene>
<evidence type="ECO:0000313" key="3">
    <source>
        <dbReference type="EMBL" id="SHM33126.1"/>
    </source>
</evidence>
<dbReference type="OrthoDB" id="8777810at2"/>
<dbReference type="InterPro" id="IPR013424">
    <property type="entry name" value="Ice-binding_C"/>
</dbReference>
<sequence>MKLKQLSQALLVATFFAAASASAATVTVSNNSNVILSKDTNWTDFLNFAKFNTSLGTLTSVKFDLYSDITGNVSLTNYNDDVTSVPFSLGATVTLKRPDATNLVLINAPVFSTTVDVAAGDTYTNSKTVQAHNSAVYSDVSDLALFSGTGSIATQILAKGWSSVQGDGIDAQFATKAGGYGTITYTYTSAVPEPETYGMLLLGLGVLGVAAKRKRAAKA</sequence>
<dbReference type="EMBL" id="FRCX01000001">
    <property type="protein sequence ID" value="SHM33126.1"/>
    <property type="molecule type" value="Genomic_DNA"/>
</dbReference>
<feature type="signal peptide" evidence="1">
    <location>
        <begin position="1"/>
        <end position="23"/>
    </location>
</feature>
<dbReference type="STRING" id="551987.SAMN05192549_101320"/>
<dbReference type="Proteomes" id="UP000184339">
    <property type="component" value="Unassembled WGS sequence"/>
</dbReference>
<dbReference type="NCBIfam" id="TIGR02595">
    <property type="entry name" value="PEP_CTERM"/>
    <property type="match status" value="1"/>
</dbReference>
<accession>A0A1M7HX83</accession>
<protein>
    <submittedName>
        <fullName evidence="3">PEP-CTERM protein-sorting domain-containing protein</fullName>
    </submittedName>
</protein>
<name>A0A1M7HX83_9BURK</name>
<dbReference type="NCBIfam" id="NF033208">
    <property type="entry name" value="choice_anch_E"/>
    <property type="match status" value="1"/>
</dbReference>
<evidence type="ECO:0000313" key="4">
    <source>
        <dbReference type="Proteomes" id="UP000184339"/>
    </source>
</evidence>
<feature type="domain" description="Ice-binding protein C-terminal" evidence="2">
    <location>
        <begin position="190"/>
        <end position="214"/>
    </location>
</feature>
<evidence type="ECO:0000259" key="2">
    <source>
        <dbReference type="Pfam" id="PF07589"/>
    </source>
</evidence>
<evidence type="ECO:0000256" key="1">
    <source>
        <dbReference type="SAM" id="SignalP"/>
    </source>
</evidence>
<keyword evidence="4" id="KW-1185">Reference proteome</keyword>
<organism evidence="3 4">
    <name type="scientific">Duganella sacchari</name>
    <dbReference type="NCBI Taxonomy" id="551987"/>
    <lineage>
        <taxon>Bacteria</taxon>
        <taxon>Pseudomonadati</taxon>
        <taxon>Pseudomonadota</taxon>
        <taxon>Betaproteobacteria</taxon>
        <taxon>Burkholderiales</taxon>
        <taxon>Oxalobacteraceae</taxon>
        <taxon>Telluria group</taxon>
        <taxon>Duganella</taxon>
    </lineage>
</organism>
<keyword evidence="1" id="KW-0732">Signal</keyword>
<feature type="chain" id="PRO_5012703447" evidence="1">
    <location>
        <begin position="24"/>
        <end position="219"/>
    </location>
</feature>
<dbReference type="RefSeq" id="WP_084559940.1">
    <property type="nucleotide sequence ID" value="NZ_FRCX01000001.1"/>
</dbReference>
<proteinExistence type="predicted"/>
<dbReference type="AlphaFoldDB" id="A0A1M7HX83"/>
<dbReference type="Pfam" id="PF07589">
    <property type="entry name" value="PEP-CTERM"/>
    <property type="match status" value="1"/>
</dbReference>
<reference evidence="4" key="1">
    <citation type="submission" date="2016-11" db="EMBL/GenBank/DDBJ databases">
        <authorList>
            <person name="Varghese N."/>
            <person name="Submissions S."/>
        </authorList>
    </citation>
    <scope>NUCLEOTIDE SEQUENCE [LARGE SCALE GENOMIC DNA]</scope>
    <source>
        <strain evidence="4">Sac-22</strain>
    </source>
</reference>